<protein>
    <recommendedName>
        <fullName evidence="2">PD-(D/E)XK nuclease superfamily</fullName>
    </recommendedName>
</protein>
<reference evidence="1" key="1">
    <citation type="submission" date="2020-04" db="EMBL/GenBank/DDBJ databases">
        <authorList>
            <person name="Chiriac C."/>
            <person name="Salcher M."/>
            <person name="Ghai R."/>
            <person name="Kavagutti S V."/>
        </authorList>
    </citation>
    <scope>NUCLEOTIDE SEQUENCE</scope>
</reference>
<accession>A0A6J5KP66</accession>
<dbReference type="Gene3D" id="3.90.320.10">
    <property type="match status" value="1"/>
</dbReference>
<organism evidence="1">
    <name type="scientific">uncultured Caudovirales phage</name>
    <dbReference type="NCBI Taxonomy" id="2100421"/>
    <lineage>
        <taxon>Viruses</taxon>
        <taxon>Duplodnaviria</taxon>
        <taxon>Heunggongvirae</taxon>
        <taxon>Uroviricota</taxon>
        <taxon>Caudoviricetes</taxon>
        <taxon>Peduoviridae</taxon>
        <taxon>Maltschvirus</taxon>
        <taxon>Maltschvirus maltsch</taxon>
    </lineage>
</organism>
<evidence type="ECO:0008006" key="2">
    <source>
        <dbReference type="Google" id="ProtNLM"/>
    </source>
</evidence>
<proteinExistence type="predicted"/>
<dbReference type="EMBL" id="LR796167">
    <property type="protein sequence ID" value="CAB4123056.1"/>
    <property type="molecule type" value="Genomic_DNA"/>
</dbReference>
<gene>
    <name evidence="1" type="ORF">UFOVP29_215</name>
</gene>
<evidence type="ECO:0000313" key="1">
    <source>
        <dbReference type="EMBL" id="CAB4123056.1"/>
    </source>
</evidence>
<dbReference type="InterPro" id="IPR011604">
    <property type="entry name" value="PDDEXK-like_dom_sf"/>
</dbReference>
<sequence length="227" mass="25898">MMQIVPKFTYEKLKRDESSGKRLYCTPQGHNVASVTTILDATKSAEAKAALHAWRRSIGEKAAQQISTEAATRGTIMHSYLEKTLLGEDPPRGTNFYHKQAWDMAQVIIKNYLHPNLTEVWGLESSLYYPELYAGTTDLVGVYNGRPAILDFKQSNRIKSDDRVVDYKIQTAAYMMAHDAVHGTDIDQGVILMCTPALEPQIWVLRGAELEHYKQIWWQRVAQYYQV</sequence>
<name>A0A6J5KP66_9CAUD</name>
<dbReference type="PANTHER" id="PTHR31340">
    <property type="entry name" value="MITOCHONDRIAL GENOME MAINTENANCE EXONUCLEASE 1"/>
    <property type="match status" value="1"/>
</dbReference>
<dbReference type="PANTHER" id="PTHR31340:SF3">
    <property type="entry name" value="MITOCHONDRIAL GENOME MAINTENANCE EXONUCLEASE 1"/>
    <property type="match status" value="1"/>
</dbReference>